<reference evidence="3 4" key="1">
    <citation type="journal article" date="2014" name="PLoS Genet.">
        <title>Phylogenetically driven sequencing of extremely halophilic archaea reveals strategies for static and dynamic osmo-response.</title>
        <authorList>
            <person name="Becker E.A."/>
            <person name="Seitzer P.M."/>
            <person name="Tritt A."/>
            <person name="Larsen D."/>
            <person name="Krusor M."/>
            <person name="Yao A.I."/>
            <person name="Wu D."/>
            <person name="Madern D."/>
            <person name="Eisen J.A."/>
            <person name="Darling A.E."/>
            <person name="Facciotti M.T."/>
        </authorList>
    </citation>
    <scope>NUCLEOTIDE SEQUENCE [LARGE SCALE GENOMIC DNA]</scope>
    <source>
        <strain evidence="3 4">DSM 18795</strain>
    </source>
</reference>
<dbReference type="AlphaFoldDB" id="L9X1Y9"/>
<dbReference type="Gene3D" id="3.40.630.10">
    <property type="entry name" value="Zn peptidases"/>
    <property type="match status" value="1"/>
</dbReference>
<dbReference type="PANTHER" id="PTHR32494">
    <property type="entry name" value="ALLANTOATE DEIMINASE-RELATED"/>
    <property type="match status" value="1"/>
</dbReference>
<dbReference type="OrthoDB" id="35906at2157"/>
<dbReference type="NCBIfam" id="NF006769">
    <property type="entry name" value="PRK09290.1-3"/>
    <property type="match status" value="1"/>
</dbReference>
<evidence type="ECO:0000256" key="1">
    <source>
        <dbReference type="ARBA" id="ARBA00022801"/>
    </source>
</evidence>
<organism evidence="3 4">
    <name type="scientific">Natronococcus jeotgali DSM 18795</name>
    <dbReference type="NCBI Taxonomy" id="1227498"/>
    <lineage>
        <taxon>Archaea</taxon>
        <taxon>Methanobacteriati</taxon>
        <taxon>Methanobacteriota</taxon>
        <taxon>Stenosarchaea group</taxon>
        <taxon>Halobacteria</taxon>
        <taxon>Halobacteriales</taxon>
        <taxon>Natrialbaceae</taxon>
        <taxon>Natronococcus</taxon>
    </lineage>
</organism>
<dbReference type="PATRIC" id="fig|1227498.3.peg.2954"/>
<dbReference type="Pfam" id="PF01546">
    <property type="entry name" value="Peptidase_M20"/>
    <property type="match status" value="1"/>
</dbReference>
<dbReference type="PANTHER" id="PTHR32494:SF5">
    <property type="entry name" value="ALLANTOATE AMIDOHYDROLASE"/>
    <property type="match status" value="1"/>
</dbReference>
<dbReference type="SUPFAM" id="SSF53187">
    <property type="entry name" value="Zn-dependent exopeptidases"/>
    <property type="match status" value="1"/>
</dbReference>
<dbReference type="Proteomes" id="UP000011531">
    <property type="component" value="Unassembled WGS sequence"/>
</dbReference>
<evidence type="ECO:0000313" key="3">
    <source>
        <dbReference type="EMBL" id="ELY55789.1"/>
    </source>
</evidence>
<dbReference type="NCBIfam" id="TIGR01879">
    <property type="entry name" value="hydantase"/>
    <property type="match status" value="1"/>
</dbReference>
<dbReference type="STRING" id="1227498.C492_15066"/>
<dbReference type="RefSeq" id="WP_008424879.1">
    <property type="nucleotide sequence ID" value="NZ_AOIA01000127.1"/>
</dbReference>
<keyword evidence="1 3" id="KW-0378">Hydrolase</keyword>
<dbReference type="InterPro" id="IPR010158">
    <property type="entry name" value="Amidase_Cbmase"/>
</dbReference>
<dbReference type="Gene3D" id="3.30.70.360">
    <property type="match status" value="1"/>
</dbReference>
<protein>
    <submittedName>
        <fullName evidence="3">Allantoate amidohydrolase</fullName>
    </submittedName>
</protein>
<dbReference type="GO" id="GO:0016813">
    <property type="term" value="F:hydrolase activity, acting on carbon-nitrogen (but not peptide) bonds, in linear amidines"/>
    <property type="evidence" value="ECO:0007669"/>
    <property type="project" value="InterPro"/>
</dbReference>
<evidence type="ECO:0000259" key="2">
    <source>
        <dbReference type="Pfam" id="PF07687"/>
    </source>
</evidence>
<dbReference type="Pfam" id="PF07687">
    <property type="entry name" value="M20_dimer"/>
    <property type="match status" value="1"/>
</dbReference>
<evidence type="ECO:0000313" key="4">
    <source>
        <dbReference type="Proteomes" id="UP000011531"/>
    </source>
</evidence>
<sequence length="411" mass="45242">MEFTLTEDRFVETMQTQAEIGGTENGGLHRLALSDEDKEVRDWFHERMERAGLDVRIDEFGNMFGRREGTRDLEPVLVGSHLDSQPYGGIYDGALGTVAALEFVRELNDRGIETERPVEIVNWTNEEGSRFQPTLQGSGVWAGTLDVAEQYAVTDEDGVTVEEALERIGYKGDHPAEPATDYDSYLELHIEQGPYLESNEKDVGIVTGIVGLTWGEITFYGEANHSGATPMHHRSDAMVAAADVVTQVRRIPSTLGERTVGTVGSVHVQPDSINVIPGEVSVTYGFRDANAETIREAEKRVLREAEAAAEREGVTFEHEDRASADPVYFDDRCVDAVRRAADELHYDSMEVFSGGVHDATHADEVCDAGMVFAVSEDGKSHTEAEYTSWEDCYSAANTLARAALKLATDDV</sequence>
<gene>
    <name evidence="3" type="ORF">C492_15066</name>
</gene>
<accession>L9X1Y9</accession>
<dbReference type="CDD" id="cd03884">
    <property type="entry name" value="M20_bAS"/>
    <property type="match status" value="1"/>
</dbReference>
<dbReference type="NCBIfam" id="NF006771">
    <property type="entry name" value="PRK09290.1-5"/>
    <property type="match status" value="1"/>
</dbReference>
<keyword evidence="4" id="KW-1185">Reference proteome</keyword>
<comment type="caution">
    <text evidence="3">The sequence shown here is derived from an EMBL/GenBank/DDBJ whole genome shotgun (WGS) entry which is preliminary data.</text>
</comment>
<dbReference type="InterPro" id="IPR002933">
    <property type="entry name" value="Peptidase_M20"/>
</dbReference>
<dbReference type="InterPro" id="IPR036264">
    <property type="entry name" value="Bact_exopeptidase_dim_dom"/>
</dbReference>
<proteinExistence type="predicted"/>
<dbReference type="SUPFAM" id="SSF55031">
    <property type="entry name" value="Bacterial exopeptidase dimerisation domain"/>
    <property type="match status" value="1"/>
</dbReference>
<dbReference type="PIRSF" id="PIRSF001235">
    <property type="entry name" value="Amidase_carbamoylase"/>
    <property type="match status" value="1"/>
</dbReference>
<dbReference type="InterPro" id="IPR011650">
    <property type="entry name" value="Peptidase_M20_dimer"/>
</dbReference>
<name>L9X1Y9_9EURY</name>
<dbReference type="EMBL" id="AOIA01000127">
    <property type="protein sequence ID" value="ELY55789.1"/>
    <property type="molecule type" value="Genomic_DNA"/>
</dbReference>
<feature type="domain" description="Peptidase M20 dimerisation" evidence="2">
    <location>
        <begin position="208"/>
        <end position="310"/>
    </location>
</feature>